<reference evidence="1 2" key="1">
    <citation type="submission" date="2014-04" db="EMBL/GenBank/DDBJ databases">
        <authorList>
            <consortium name="DOE Joint Genome Institute"/>
            <person name="Kuo A."/>
            <person name="Ruytinx J."/>
            <person name="Rineau F."/>
            <person name="Colpaert J."/>
            <person name="Kohler A."/>
            <person name="Nagy L.G."/>
            <person name="Floudas D."/>
            <person name="Copeland A."/>
            <person name="Barry K.W."/>
            <person name="Cichocki N."/>
            <person name="Veneault-Fourrey C."/>
            <person name="LaButti K."/>
            <person name="Lindquist E.A."/>
            <person name="Lipzen A."/>
            <person name="Lundell T."/>
            <person name="Morin E."/>
            <person name="Murat C."/>
            <person name="Sun H."/>
            <person name="Tunlid A."/>
            <person name="Henrissat B."/>
            <person name="Grigoriev I.V."/>
            <person name="Hibbett D.S."/>
            <person name="Martin F."/>
            <person name="Nordberg H.P."/>
            <person name="Cantor M.N."/>
            <person name="Hua S.X."/>
        </authorList>
    </citation>
    <scope>NUCLEOTIDE SEQUENCE [LARGE SCALE GENOMIC DNA]</scope>
    <source>
        <strain evidence="1 2">UH-Slu-Lm8-n1</strain>
    </source>
</reference>
<reference evidence="2" key="2">
    <citation type="submission" date="2015-01" db="EMBL/GenBank/DDBJ databases">
        <title>Evolutionary Origins and Diversification of the Mycorrhizal Mutualists.</title>
        <authorList>
            <consortium name="DOE Joint Genome Institute"/>
            <consortium name="Mycorrhizal Genomics Consortium"/>
            <person name="Kohler A."/>
            <person name="Kuo A."/>
            <person name="Nagy L.G."/>
            <person name="Floudas D."/>
            <person name="Copeland A."/>
            <person name="Barry K.W."/>
            <person name="Cichocki N."/>
            <person name="Veneault-Fourrey C."/>
            <person name="LaButti K."/>
            <person name="Lindquist E.A."/>
            <person name="Lipzen A."/>
            <person name="Lundell T."/>
            <person name="Morin E."/>
            <person name="Murat C."/>
            <person name="Riley R."/>
            <person name="Ohm R."/>
            <person name="Sun H."/>
            <person name="Tunlid A."/>
            <person name="Henrissat B."/>
            <person name="Grigoriev I.V."/>
            <person name="Hibbett D.S."/>
            <person name="Martin F."/>
        </authorList>
    </citation>
    <scope>NUCLEOTIDE SEQUENCE [LARGE SCALE GENOMIC DNA]</scope>
    <source>
        <strain evidence="2">UH-Slu-Lm8-n1</strain>
    </source>
</reference>
<feature type="non-terminal residue" evidence="1">
    <location>
        <position position="121"/>
    </location>
</feature>
<dbReference type="OrthoDB" id="2919534at2759"/>
<evidence type="ECO:0000313" key="1">
    <source>
        <dbReference type="EMBL" id="KIK47923.1"/>
    </source>
</evidence>
<name>A0A0D0BYL8_9AGAM</name>
<accession>A0A0D0BYL8</accession>
<dbReference type="Gene3D" id="2.40.70.10">
    <property type="entry name" value="Acid Proteases"/>
    <property type="match status" value="1"/>
</dbReference>
<dbReference type="Proteomes" id="UP000054485">
    <property type="component" value="Unassembled WGS sequence"/>
</dbReference>
<dbReference type="AlphaFoldDB" id="A0A0D0BYL8"/>
<dbReference type="HOGENOM" id="CLU_097628_1_1_1"/>
<feature type="non-terminal residue" evidence="1">
    <location>
        <position position="1"/>
    </location>
</feature>
<evidence type="ECO:0008006" key="3">
    <source>
        <dbReference type="Google" id="ProtNLM"/>
    </source>
</evidence>
<organism evidence="1 2">
    <name type="scientific">Suillus luteus UH-Slu-Lm8-n1</name>
    <dbReference type="NCBI Taxonomy" id="930992"/>
    <lineage>
        <taxon>Eukaryota</taxon>
        <taxon>Fungi</taxon>
        <taxon>Dikarya</taxon>
        <taxon>Basidiomycota</taxon>
        <taxon>Agaricomycotina</taxon>
        <taxon>Agaricomycetes</taxon>
        <taxon>Agaricomycetidae</taxon>
        <taxon>Boletales</taxon>
        <taxon>Suillineae</taxon>
        <taxon>Suillaceae</taxon>
        <taxon>Suillus</taxon>
    </lineage>
</organism>
<dbReference type="InParanoid" id="A0A0D0BYL8"/>
<protein>
    <recommendedName>
        <fullName evidence="3">Peptidase A2 domain-containing protein</fullName>
    </recommendedName>
</protein>
<proteinExistence type="predicted"/>
<gene>
    <name evidence="1" type="ORF">CY34DRAFT_47231</name>
</gene>
<sequence length="121" mass="13103">AQTSNPFMTVPHLHGPQGEKVRILAIVDNGAMINAIDTAAFQRIARRLSPLSPSSRTLRMADGSLVPSTGVWMGTISWGPTNIRTSFEVFPSGGSWRMLIGKPLLEQVCAIHDYSSDAILL</sequence>
<evidence type="ECO:0000313" key="2">
    <source>
        <dbReference type="Proteomes" id="UP000054485"/>
    </source>
</evidence>
<dbReference type="EMBL" id="KN835142">
    <property type="protein sequence ID" value="KIK47923.1"/>
    <property type="molecule type" value="Genomic_DNA"/>
</dbReference>
<dbReference type="InterPro" id="IPR021109">
    <property type="entry name" value="Peptidase_aspartic_dom_sf"/>
</dbReference>
<keyword evidence="2" id="KW-1185">Reference proteome</keyword>